<keyword evidence="3" id="KW-1185">Reference proteome</keyword>
<dbReference type="EMBL" id="JAJSOW010000107">
    <property type="protein sequence ID" value="KAI9157818.1"/>
    <property type="molecule type" value="Genomic_DNA"/>
</dbReference>
<dbReference type="CDD" id="cd01650">
    <property type="entry name" value="RT_nLTR_like"/>
    <property type="match status" value="1"/>
</dbReference>
<gene>
    <name evidence="2" type="ORF">LWI28_028552</name>
</gene>
<dbReference type="PANTHER" id="PTHR46890">
    <property type="entry name" value="NON-LTR RETROLELEMENT REVERSE TRANSCRIPTASE-LIKE PROTEIN-RELATED"/>
    <property type="match status" value="1"/>
</dbReference>
<comment type="caution">
    <text evidence="2">The sequence shown here is derived from an EMBL/GenBank/DDBJ whole genome shotgun (WGS) entry which is preliminary data.</text>
</comment>
<dbReference type="AlphaFoldDB" id="A0AAD5NI45"/>
<feature type="domain" description="Reverse transcriptase" evidence="1">
    <location>
        <begin position="1"/>
        <end position="173"/>
    </location>
</feature>
<dbReference type="PANTHER" id="PTHR46890:SF48">
    <property type="entry name" value="RNA-DIRECTED DNA POLYMERASE"/>
    <property type="match status" value="1"/>
</dbReference>
<dbReference type="SUPFAM" id="SSF56672">
    <property type="entry name" value="DNA/RNA polymerases"/>
    <property type="match status" value="1"/>
</dbReference>
<evidence type="ECO:0000313" key="3">
    <source>
        <dbReference type="Proteomes" id="UP001064489"/>
    </source>
</evidence>
<reference evidence="2" key="1">
    <citation type="journal article" date="2022" name="Plant J.">
        <title>Strategies of tolerance reflected in two North American maple genomes.</title>
        <authorList>
            <person name="McEvoy S.L."/>
            <person name="Sezen U.U."/>
            <person name="Trouern-Trend A."/>
            <person name="McMahon S.M."/>
            <person name="Schaberg P.G."/>
            <person name="Yang J."/>
            <person name="Wegrzyn J.L."/>
            <person name="Swenson N.G."/>
        </authorList>
    </citation>
    <scope>NUCLEOTIDE SEQUENCE</scope>
    <source>
        <strain evidence="2">91603</strain>
    </source>
</reference>
<dbReference type="InterPro" id="IPR052343">
    <property type="entry name" value="Retrotransposon-Effector_Assoc"/>
</dbReference>
<dbReference type="InterPro" id="IPR000477">
    <property type="entry name" value="RT_dom"/>
</dbReference>
<name>A0AAD5NI45_ACENE</name>
<dbReference type="PROSITE" id="PS50878">
    <property type="entry name" value="RT_POL"/>
    <property type="match status" value="1"/>
</dbReference>
<organism evidence="2 3">
    <name type="scientific">Acer negundo</name>
    <name type="common">Box elder</name>
    <dbReference type="NCBI Taxonomy" id="4023"/>
    <lineage>
        <taxon>Eukaryota</taxon>
        <taxon>Viridiplantae</taxon>
        <taxon>Streptophyta</taxon>
        <taxon>Embryophyta</taxon>
        <taxon>Tracheophyta</taxon>
        <taxon>Spermatophyta</taxon>
        <taxon>Magnoliopsida</taxon>
        <taxon>eudicotyledons</taxon>
        <taxon>Gunneridae</taxon>
        <taxon>Pentapetalae</taxon>
        <taxon>rosids</taxon>
        <taxon>malvids</taxon>
        <taxon>Sapindales</taxon>
        <taxon>Sapindaceae</taxon>
        <taxon>Hippocastanoideae</taxon>
        <taxon>Acereae</taxon>
        <taxon>Acer</taxon>
    </lineage>
</organism>
<accession>A0AAD5NI45</accession>
<dbReference type="Pfam" id="PF00078">
    <property type="entry name" value="RVT_1"/>
    <property type="match status" value="1"/>
</dbReference>
<dbReference type="InterPro" id="IPR043502">
    <property type="entry name" value="DNA/RNA_pol_sf"/>
</dbReference>
<evidence type="ECO:0000259" key="1">
    <source>
        <dbReference type="PROSITE" id="PS50878"/>
    </source>
</evidence>
<evidence type="ECO:0000313" key="2">
    <source>
        <dbReference type="EMBL" id="KAI9157818.1"/>
    </source>
</evidence>
<sequence>MGDYRPISLCSVLYKIITKAMTNRLRGVMGEIISETQCAFIPRRMISDNTTVGFECISRLKRRKGKKGSMTLKLDMSKAYDRVEWGLIERMVVKLGLSKKWRKLIMNCISSVSYSFRLNRELYGHIIPSRGLRQGDPLSPYLFLMCAEGLSSLIQGEQDRGEINGLKPSRHNL</sequence>
<proteinExistence type="predicted"/>
<dbReference type="Proteomes" id="UP001064489">
    <property type="component" value="Chromosome 12"/>
</dbReference>
<protein>
    <recommendedName>
        <fullName evidence="1">Reverse transcriptase domain-containing protein</fullName>
    </recommendedName>
</protein>
<reference evidence="2" key="2">
    <citation type="submission" date="2023-02" db="EMBL/GenBank/DDBJ databases">
        <authorList>
            <person name="Swenson N.G."/>
            <person name="Wegrzyn J.L."/>
            <person name="Mcevoy S.L."/>
        </authorList>
    </citation>
    <scope>NUCLEOTIDE SEQUENCE</scope>
    <source>
        <strain evidence="2">91603</strain>
        <tissue evidence="2">Leaf</tissue>
    </source>
</reference>